<dbReference type="SMART" id="SM00020">
    <property type="entry name" value="Tryp_SPc"/>
    <property type="match status" value="1"/>
</dbReference>
<keyword evidence="2 5" id="KW-0378">Hydrolase</keyword>
<proteinExistence type="predicted"/>
<dbReference type="FunFam" id="2.40.10.10:FF:000003">
    <property type="entry name" value="Transmembrane serine protease 3"/>
    <property type="match status" value="1"/>
</dbReference>
<dbReference type="InterPro" id="IPR033116">
    <property type="entry name" value="TRYPSIN_SER"/>
</dbReference>
<dbReference type="InterPro" id="IPR001314">
    <property type="entry name" value="Peptidase_S1A"/>
</dbReference>
<sequence length="264" mass="29536">MNLHSFSSSDYLTDCGVRPFLQSRIVGGHDAEPGEWPWQVSLHFHQRGHICGASLISHNWLISAAHCFQDTALNRYSWSPLWTAIIGTRSQQLTDSKPVMRKINHIIAHERYNDVSLDYDIALLKLDSPVVYNNYIQSICLPSATHIFPVGQSCFITGWGILKEDGALPLLLQKAEVKIINQTVCNMYLGKSLSARMLCAGYLNGGIDACQGDSGGPLVCEEPSGRWFLAGIVSWGEGCARWHRPGVYTRLTKFQEWIKQTTEI</sequence>
<evidence type="ECO:0000259" key="6">
    <source>
        <dbReference type="PROSITE" id="PS50240"/>
    </source>
</evidence>
<accession>A0A8X7WVP7</accession>
<reference evidence="7 8" key="1">
    <citation type="journal article" date="2021" name="Cell">
        <title>Tracing the genetic footprints of vertebrate landing in non-teleost ray-finned fishes.</title>
        <authorList>
            <person name="Bi X."/>
            <person name="Wang K."/>
            <person name="Yang L."/>
            <person name="Pan H."/>
            <person name="Jiang H."/>
            <person name="Wei Q."/>
            <person name="Fang M."/>
            <person name="Yu H."/>
            <person name="Zhu C."/>
            <person name="Cai Y."/>
            <person name="He Y."/>
            <person name="Gan X."/>
            <person name="Zeng H."/>
            <person name="Yu D."/>
            <person name="Zhu Y."/>
            <person name="Jiang H."/>
            <person name="Qiu Q."/>
            <person name="Yang H."/>
            <person name="Zhang Y.E."/>
            <person name="Wang W."/>
            <person name="Zhu M."/>
            <person name="He S."/>
            <person name="Zhang G."/>
        </authorList>
    </citation>
    <scope>NUCLEOTIDE SEQUENCE [LARGE SCALE GENOMIC DNA]</scope>
    <source>
        <strain evidence="7">Bchr_013</strain>
    </source>
</reference>
<feature type="domain" description="Peptidase S1" evidence="6">
    <location>
        <begin position="25"/>
        <end position="263"/>
    </location>
</feature>
<dbReference type="SUPFAM" id="SSF50494">
    <property type="entry name" value="Trypsin-like serine proteases"/>
    <property type="match status" value="1"/>
</dbReference>
<feature type="non-terminal residue" evidence="7">
    <location>
        <position position="264"/>
    </location>
</feature>
<dbReference type="CDD" id="cd00190">
    <property type="entry name" value="Tryp_SPc"/>
    <property type="match status" value="1"/>
</dbReference>
<comment type="caution">
    <text evidence="7">The sequence shown here is derived from an EMBL/GenBank/DDBJ whole genome shotgun (WGS) entry which is preliminary data.</text>
</comment>
<dbReference type="InterPro" id="IPR018114">
    <property type="entry name" value="TRYPSIN_HIS"/>
</dbReference>
<name>A0A8X7WVP7_POLSE</name>
<dbReference type="PRINTS" id="PR00722">
    <property type="entry name" value="CHYMOTRYPSIN"/>
</dbReference>
<evidence type="ECO:0000256" key="2">
    <source>
        <dbReference type="ARBA" id="ARBA00022801"/>
    </source>
</evidence>
<evidence type="ECO:0000313" key="8">
    <source>
        <dbReference type="Proteomes" id="UP000886611"/>
    </source>
</evidence>
<dbReference type="Gene3D" id="2.40.10.10">
    <property type="entry name" value="Trypsin-like serine proteases"/>
    <property type="match status" value="2"/>
</dbReference>
<dbReference type="Pfam" id="PF00089">
    <property type="entry name" value="Trypsin"/>
    <property type="match status" value="1"/>
</dbReference>
<keyword evidence="8" id="KW-1185">Reference proteome</keyword>
<dbReference type="PROSITE" id="PS50240">
    <property type="entry name" value="TRYPSIN_DOM"/>
    <property type="match status" value="1"/>
</dbReference>
<protein>
    <submittedName>
        <fullName evidence="7">ST14 protein</fullName>
    </submittedName>
</protein>
<dbReference type="AlphaFoldDB" id="A0A8X7WVP7"/>
<evidence type="ECO:0000256" key="1">
    <source>
        <dbReference type="ARBA" id="ARBA00022670"/>
    </source>
</evidence>
<keyword evidence="4" id="KW-1015">Disulfide bond</keyword>
<gene>
    <name evidence="7" type="primary">St14</name>
    <name evidence="7" type="ORF">GTO96_0013712</name>
</gene>
<feature type="non-terminal residue" evidence="7">
    <location>
        <position position="1"/>
    </location>
</feature>
<organism evidence="7 8">
    <name type="scientific">Polypterus senegalus</name>
    <name type="common">Senegal bichir</name>
    <dbReference type="NCBI Taxonomy" id="55291"/>
    <lineage>
        <taxon>Eukaryota</taxon>
        <taxon>Metazoa</taxon>
        <taxon>Chordata</taxon>
        <taxon>Craniata</taxon>
        <taxon>Vertebrata</taxon>
        <taxon>Euteleostomi</taxon>
        <taxon>Actinopterygii</taxon>
        <taxon>Polypteriformes</taxon>
        <taxon>Polypteridae</taxon>
        <taxon>Polypterus</taxon>
    </lineage>
</organism>
<dbReference type="PROSITE" id="PS00135">
    <property type="entry name" value="TRYPSIN_SER"/>
    <property type="match status" value="1"/>
</dbReference>
<dbReference type="InterPro" id="IPR009003">
    <property type="entry name" value="Peptidase_S1_PA"/>
</dbReference>
<dbReference type="InterPro" id="IPR043504">
    <property type="entry name" value="Peptidase_S1_PA_chymotrypsin"/>
</dbReference>
<evidence type="ECO:0000256" key="5">
    <source>
        <dbReference type="RuleBase" id="RU363034"/>
    </source>
</evidence>
<dbReference type="GO" id="GO:0006508">
    <property type="term" value="P:proteolysis"/>
    <property type="evidence" value="ECO:0007669"/>
    <property type="project" value="UniProtKB-KW"/>
</dbReference>
<dbReference type="PANTHER" id="PTHR24252:SF17">
    <property type="entry name" value="SUPPRESSOR OF TUMORIGENICITY 14 PROTEIN HOMOLOG-RELATED"/>
    <property type="match status" value="1"/>
</dbReference>
<dbReference type="Proteomes" id="UP000886611">
    <property type="component" value="Unassembled WGS sequence"/>
</dbReference>
<evidence type="ECO:0000256" key="4">
    <source>
        <dbReference type="ARBA" id="ARBA00023157"/>
    </source>
</evidence>
<dbReference type="InterPro" id="IPR001254">
    <property type="entry name" value="Trypsin_dom"/>
</dbReference>
<dbReference type="PROSITE" id="PS00134">
    <property type="entry name" value="TRYPSIN_HIS"/>
    <property type="match status" value="1"/>
</dbReference>
<keyword evidence="3 5" id="KW-0720">Serine protease</keyword>
<evidence type="ECO:0000256" key="3">
    <source>
        <dbReference type="ARBA" id="ARBA00022825"/>
    </source>
</evidence>
<dbReference type="PANTHER" id="PTHR24252">
    <property type="entry name" value="ACROSIN-RELATED"/>
    <property type="match status" value="1"/>
</dbReference>
<dbReference type="EMBL" id="JAATIS010008602">
    <property type="protein sequence ID" value="KAG2456675.1"/>
    <property type="molecule type" value="Genomic_DNA"/>
</dbReference>
<keyword evidence="1 5" id="KW-0645">Protease</keyword>
<evidence type="ECO:0000313" key="7">
    <source>
        <dbReference type="EMBL" id="KAG2456675.1"/>
    </source>
</evidence>
<dbReference type="GO" id="GO:0004252">
    <property type="term" value="F:serine-type endopeptidase activity"/>
    <property type="evidence" value="ECO:0007669"/>
    <property type="project" value="InterPro"/>
</dbReference>